<evidence type="ECO:0000259" key="4">
    <source>
        <dbReference type="Pfam" id="PF00440"/>
    </source>
</evidence>
<protein>
    <submittedName>
        <fullName evidence="5">TetR/AcrR family transcriptional regulator</fullName>
    </submittedName>
</protein>
<evidence type="ECO:0000313" key="6">
    <source>
        <dbReference type="Proteomes" id="UP000664417"/>
    </source>
</evidence>
<dbReference type="PANTHER" id="PTHR47506">
    <property type="entry name" value="TRANSCRIPTIONAL REGULATORY PROTEIN"/>
    <property type="match status" value="1"/>
</dbReference>
<dbReference type="EMBL" id="JAFREP010000005">
    <property type="protein sequence ID" value="MBO1318387.1"/>
    <property type="molecule type" value="Genomic_DNA"/>
</dbReference>
<dbReference type="Proteomes" id="UP000664417">
    <property type="component" value="Unassembled WGS sequence"/>
</dbReference>
<comment type="caution">
    <text evidence="5">The sequence shown here is derived from an EMBL/GenBank/DDBJ whole genome shotgun (WGS) entry which is preliminary data.</text>
</comment>
<evidence type="ECO:0000256" key="2">
    <source>
        <dbReference type="ARBA" id="ARBA00023125"/>
    </source>
</evidence>
<dbReference type="Pfam" id="PF00440">
    <property type="entry name" value="TetR_N"/>
    <property type="match status" value="1"/>
</dbReference>
<keyword evidence="6" id="KW-1185">Reference proteome</keyword>
<proteinExistence type="predicted"/>
<evidence type="ECO:0000256" key="3">
    <source>
        <dbReference type="ARBA" id="ARBA00023163"/>
    </source>
</evidence>
<sequence>MPPAVIAKEEVLRVLSHEFRTWGYDGATLSRLSQATGLVKASLYHHFPKGKQDMAKAVLDHVGQALMEQVVAPMHKPVSVDWLVKELCVNLAAFYGNGKLSCLVDVFSMGSAKDLLGETVKGHVQALIREIAALLVRAEIPAEVATARAERAVVLIQGGLIIGRALDRPEVFLEQLNDLPDILLAPVD</sequence>
<dbReference type="RefSeq" id="WP_207858130.1">
    <property type="nucleotide sequence ID" value="NZ_JAFREP010000005.1"/>
</dbReference>
<evidence type="ECO:0000313" key="5">
    <source>
        <dbReference type="EMBL" id="MBO1318387.1"/>
    </source>
</evidence>
<dbReference type="PANTHER" id="PTHR47506:SF7">
    <property type="entry name" value="TRANSCRIPTIONAL REGULATORY PROTEIN"/>
    <property type="match status" value="1"/>
</dbReference>
<dbReference type="Gene3D" id="1.10.357.10">
    <property type="entry name" value="Tetracycline Repressor, domain 2"/>
    <property type="match status" value="1"/>
</dbReference>
<gene>
    <name evidence="5" type="ORF">J3U88_07965</name>
</gene>
<dbReference type="GO" id="GO:0003677">
    <property type="term" value="F:DNA binding"/>
    <property type="evidence" value="ECO:0007669"/>
    <property type="project" value="UniProtKB-KW"/>
</dbReference>
<keyword evidence="1" id="KW-0805">Transcription regulation</keyword>
<dbReference type="InterPro" id="IPR009057">
    <property type="entry name" value="Homeodomain-like_sf"/>
</dbReference>
<name>A0A8J7Q5A6_9BACT</name>
<feature type="domain" description="HTH tetR-type" evidence="4">
    <location>
        <begin position="18"/>
        <end position="58"/>
    </location>
</feature>
<accession>A0A8J7Q5A6</accession>
<keyword evidence="3" id="KW-0804">Transcription</keyword>
<reference evidence="5" key="1">
    <citation type="submission" date="2021-03" db="EMBL/GenBank/DDBJ databases">
        <authorList>
            <person name="Wang G."/>
        </authorList>
    </citation>
    <scope>NUCLEOTIDE SEQUENCE</scope>
    <source>
        <strain evidence="5">KCTC 12899</strain>
    </source>
</reference>
<organism evidence="5 6">
    <name type="scientific">Acanthopleuribacter pedis</name>
    <dbReference type="NCBI Taxonomy" id="442870"/>
    <lineage>
        <taxon>Bacteria</taxon>
        <taxon>Pseudomonadati</taxon>
        <taxon>Acidobacteriota</taxon>
        <taxon>Holophagae</taxon>
        <taxon>Acanthopleuribacterales</taxon>
        <taxon>Acanthopleuribacteraceae</taxon>
        <taxon>Acanthopleuribacter</taxon>
    </lineage>
</organism>
<dbReference type="AlphaFoldDB" id="A0A8J7Q5A6"/>
<dbReference type="InterPro" id="IPR001647">
    <property type="entry name" value="HTH_TetR"/>
</dbReference>
<keyword evidence="2" id="KW-0238">DNA-binding</keyword>
<evidence type="ECO:0000256" key="1">
    <source>
        <dbReference type="ARBA" id="ARBA00023015"/>
    </source>
</evidence>
<dbReference type="SUPFAM" id="SSF46689">
    <property type="entry name" value="Homeodomain-like"/>
    <property type="match status" value="1"/>
</dbReference>